<evidence type="ECO:0000313" key="2">
    <source>
        <dbReference type="Proteomes" id="UP000271162"/>
    </source>
</evidence>
<evidence type="ECO:0000313" key="1">
    <source>
        <dbReference type="EMBL" id="VDL73824.1"/>
    </source>
</evidence>
<dbReference type="OMA" id="WTRRNED"/>
<accession>A0A0N4Y374</accession>
<dbReference type="EMBL" id="UYSL01020277">
    <property type="protein sequence ID" value="VDL73824.1"/>
    <property type="molecule type" value="Genomic_DNA"/>
</dbReference>
<dbReference type="Proteomes" id="UP000271162">
    <property type="component" value="Unassembled WGS sequence"/>
</dbReference>
<keyword evidence="2" id="KW-1185">Reference proteome</keyword>
<evidence type="ECO:0000313" key="3">
    <source>
        <dbReference type="WBParaSite" id="NBR_0001023401-mRNA-1"/>
    </source>
</evidence>
<organism evidence="3">
    <name type="scientific">Nippostrongylus brasiliensis</name>
    <name type="common">Rat hookworm</name>
    <dbReference type="NCBI Taxonomy" id="27835"/>
    <lineage>
        <taxon>Eukaryota</taxon>
        <taxon>Metazoa</taxon>
        <taxon>Ecdysozoa</taxon>
        <taxon>Nematoda</taxon>
        <taxon>Chromadorea</taxon>
        <taxon>Rhabditida</taxon>
        <taxon>Rhabditina</taxon>
        <taxon>Rhabditomorpha</taxon>
        <taxon>Strongyloidea</taxon>
        <taxon>Heligmosomidae</taxon>
        <taxon>Nippostrongylus</taxon>
    </lineage>
</organism>
<dbReference type="WBParaSite" id="NBR_0001023401-mRNA-1">
    <property type="protein sequence ID" value="NBR_0001023401-mRNA-1"/>
    <property type="gene ID" value="NBR_0001023401"/>
</dbReference>
<name>A0A0N4Y374_NIPBR</name>
<dbReference type="AlphaFoldDB" id="A0A0N4Y374"/>
<gene>
    <name evidence="1" type="ORF">NBR_LOCUS10235</name>
</gene>
<reference evidence="3" key="1">
    <citation type="submission" date="2017-02" db="UniProtKB">
        <authorList>
            <consortium name="WormBaseParasite"/>
        </authorList>
    </citation>
    <scope>IDENTIFICATION</scope>
</reference>
<reference evidence="1 2" key="2">
    <citation type="submission" date="2018-11" db="EMBL/GenBank/DDBJ databases">
        <authorList>
            <consortium name="Pathogen Informatics"/>
        </authorList>
    </citation>
    <scope>NUCLEOTIDE SEQUENCE [LARGE SCALE GENOMIC DNA]</scope>
</reference>
<proteinExistence type="predicted"/>
<sequence length="88" mass="10018">MLGRIQFGPRLECFGDSSGPPFTIVSPEKKLLAAKRGQFTIFDDEPVEIPPSHPLGREIIEYEIYDYLETFTLSELSELRLVDEKTTV</sequence>
<protein>
    <submittedName>
        <fullName evidence="3">Histone deacetylase</fullName>
    </submittedName>
</protein>